<evidence type="ECO:0008006" key="4">
    <source>
        <dbReference type="Google" id="ProtNLM"/>
    </source>
</evidence>
<reference evidence="2 3" key="1">
    <citation type="submission" date="2020-04" db="EMBL/GenBank/DDBJ databases">
        <title>Luteolibacter sp. G-1-1-1 isolated from soil.</title>
        <authorList>
            <person name="Dahal R.H."/>
        </authorList>
    </citation>
    <scope>NUCLEOTIDE SEQUENCE [LARGE SCALE GENOMIC DNA]</scope>
    <source>
        <strain evidence="2 3">G-1-1-1</strain>
    </source>
</reference>
<keyword evidence="1" id="KW-0732">Signal</keyword>
<dbReference type="EMBL" id="CP051774">
    <property type="protein sequence ID" value="QJE94464.1"/>
    <property type="molecule type" value="Genomic_DNA"/>
</dbReference>
<dbReference type="Proteomes" id="UP000501812">
    <property type="component" value="Chromosome"/>
</dbReference>
<evidence type="ECO:0000313" key="2">
    <source>
        <dbReference type="EMBL" id="QJE94464.1"/>
    </source>
</evidence>
<evidence type="ECO:0000256" key="1">
    <source>
        <dbReference type="SAM" id="SignalP"/>
    </source>
</evidence>
<evidence type="ECO:0000313" key="3">
    <source>
        <dbReference type="Proteomes" id="UP000501812"/>
    </source>
</evidence>
<organism evidence="2 3">
    <name type="scientific">Luteolibacter luteus</name>
    <dbReference type="NCBI Taxonomy" id="2728835"/>
    <lineage>
        <taxon>Bacteria</taxon>
        <taxon>Pseudomonadati</taxon>
        <taxon>Verrucomicrobiota</taxon>
        <taxon>Verrucomicrobiia</taxon>
        <taxon>Verrucomicrobiales</taxon>
        <taxon>Verrucomicrobiaceae</taxon>
        <taxon>Luteolibacter</taxon>
    </lineage>
</organism>
<dbReference type="KEGG" id="luo:HHL09_01225"/>
<dbReference type="RefSeq" id="WP_169452685.1">
    <property type="nucleotide sequence ID" value="NZ_CP051774.1"/>
</dbReference>
<gene>
    <name evidence="2" type="ORF">HHL09_01225</name>
</gene>
<feature type="signal peptide" evidence="1">
    <location>
        <begin position="1"/>
        <end position="25"/>
    </location>
</feature>
<name>A0A858RCX8_9BACT</name>
<keyword evidence="3" id="KW-1185">Reference proteome</keyword>
<sequence length="1464" mass="158416">MHFNPRLVSLVLAVLSITAPFSSKAAITPEQVATAVKSPEGVTWTVSQPQGQHWYIAADGLQLSDPNVQATHWIEASATGPGIVGLDFTNMTWVSQSALSVTVDGQLSEPSDPNAGGSARVEIGAGPHTIRWQLQRTVTVSSNQNPWMMISNASWMPYAVHPLETGLVSATGVTLSSPGTNPWIGQDGRHHGDGAAAWSGLKVRSSPSGIEGETPLRASFEGPGVLSFWQRIYGSGQVAFRFDNGSDQFSNPYEWTRTRLLVGPGAHKAEWRPSVYSGAGRASFDMAVDEIQLLPLVPYHEALGTLGIQWTATQEDPDAALPYGIPQPGASTGSIVTGFSYRTTLSTPVSGPSLLEFRFRGAQPDLILDASQTYHATTYQLPRPVIDGWLWCAAAIPADAQKLTIRGWESTELDELKFVSPPSTIAKSLGLPEGLLGMGGQDAHSVVALPEVDGFGAMIEVEHGQEEAWLELPVQGPAELRFFRKGFEALYFREVTIQIDGKEIEVPDRYVSEASSRIELPAGNHRVRWVVRPPASAARQPNRFYLAAPQITPLAPGAGALPALGLAQPLALPVGWSAVMDTGRESPILQAPPLAELPPDHQSHEFSTLFTGPGELSFWWHAGTPEDGDQRARWTFHNNRLNNASVTREPNAPAGWRQEKLWLLPGESAFSWIVSGDPEAVALTALDQVEFTPSPTASLGEATDAPSLPWETNTNLPWTGYIPGAPGEDIALSPSLSPNESSTLRTTVQGPGTLSFRWKYFGSDSVNGIFKVDGIQRTDDNIEGDRQESVILRPGPVELQWEVKCRSWGKANDSWIGVDEVVWTPLEPLPLTESLDAPATVKWKTSEAPGFQARTDPDAEGGSHAYAVVSDGEEAWLEATVHGPGLFDFWLLDIPGFHLWEDEIWNYWSLTIDGKPVFVSGRSWPAQWITGEGPHKIRLILKIPEGYGGQMGGAVDQVSWTPMASLPLAKAAGGAKLRWKTSSPQAVGGLKEIGREGAPAILIRSRDSETNWIQTTVKGPCEISWNSMAEMRSEAGDSRLSLTLNGREIAGFWEHEWQAMRLTLPAGNHVLRWKSTPWDDTGEPEDPRLAFDSTWLISGIQIKKGLSPLAQALDAPELFAFEEGDAGGRLIKIGKSDFWEPGVRSQLRIFTQVKEGRCSFRWGRPDGGCAEVWSSSVWGGGVTLASAQAGWQQHPFLLLPDSYLELEYRSVPLHAGNAGPPLLDTLVMDLRPESTLAKATESKSPLVSEGWGSVFSREAKVGKDHAISLLGSGGIGCTASTSIEGPASVSYWWKQSGPGTLRLQVNGILLPVPEVGTAWSKVEFRIPAGEAKVEWIHRFTGTNEAMDYSEAALDELVVKPAEDFALNSVAPLDPGLVLSEVKDSPERTPWHPVAYRGIDGSWTDAARAVSGGKKLQVSVHGPALLSFRARVFDGYPVVETDLPISPASVVIVNPPGPQPGSVLI</sequence>
<protein>
    <recommendedName>
        <fullName evidence="4">PEGA domain-containing protein</fullName>
    </recommendedName>
</protein>
<proteinExistence type="predicted"/>
<feature type="chain" id="PRO_5032830690" description="PEGA domain-containing protein" evidence="1">
    <location>
        <begin position="26"/>
        <end position="1464"/>
    </location>
</feature>
<accession>A0A858RCX8</accession>